<protein>
    <recommendedName>
        <fullName evidence="5">Tail specific protease domain-containing protein</fullName>
    </recommendedName>
</protein>
<feature type="chain" id="PRO_5042231464" description="Tail specific protease domain-containing protein" evidence="2">
    <location>
        <begin position="18"/>
        <end position="672"/>
    </location>
</feature>
<evidence type="ECO:0000313" key="3">
    <source>
        <dbReference type="EMBL" id="KAJ7691929.1"/>
    </source>
</evidence>
<evidence type="ECO:0008006" key="5">
    <source>
        <dbReference type="Google" id="ProtNLM"/>
    </source>
</evidence>
<proteinExistence type="predicted"/>
<dbReference type="EMBL" id="JARKIE010000055">
    <property type="protein sequence ID" value="KAJ7691929.1"/>
    <property type="molecule type" value="Genomic_DNA"/>
</dbReference>
<dbReference type="InterPro" id="IPR029045">
    <property type="entry name" value="ClpP/crotonase-like_dom_sf"/>
</dbReference>
<dbReference type="Gene3D" id="3.90.226.10">
    <property type="entry name" value="2-enoyl-CoA Hydratase, Chain A, domain 1"/>
    <property type="match status" value="1"/>
</dbReference>
<evidence type="ECO:0000256" key="1">
    <source>
        <dbReference type="SAM" id="MobiDB-lite"/>
    </source>
</evidence>
<name>A0AAD7GF15_MYCRO</name>
<dbReference type="PANTHER" id="PTHR37049">
    <property type="entry name" value="PEPTIDASE S41 FAMILY PROTEIN"/>
    <property type="match status" value="1"/>
</dbReference>
<feature type="signal peptide" evidence="2">
    <location>
        <begin position="1"/>
        <end position="17"/>
    </location>
</feature>
<dbReference type="InterPro" id="IPR052766">
    <property type="entry name" value="S41A_metabolite_peptidase"/>
</dbReference>
<feature type="region of interest" description="Disordered" evidence="1">
    <location>
        <begin position="319"/>
        <end position="347"/>
    </location>
</feature>
<evidence type="ECO:0000256" key="2">
    <source>
        <dbReference type="SAM" id="SignalP"/>
    </source>
</evidence>
<gene>
    <name evidence="3" type="ORF">B0H17DRAFT_1330924</name>
</gene>
<dbReference type="PANTHER" id="PTHR37049:SF4">
    <property type="entry name" value="RHODANESE DOMAIN-CONTAINING PROTEIN"/>
    <property type="match status" value="1"/>
</dbReference>
<dbReference type="Proteomes" id="UP001221757">
    <property type="component" value="Unassembled WGS sequence"/>
</dbReference>
<organism evidence="3 4">
    <name type="scientific">Mycena rosella</name>
    <name type="common">Pink bonnet</name>
    <name type="synonym">Agaricus rosellus</name>
    <dbReference type="NCBI Taxonomy" id="1033263"/>
    <lineage>
        <taxon>Eukaryota</taxon>
        <taxon>Fungi</taxon>
        <taxon>Dikarya</taxon>
        <taxon>Basidiomycota</taxon>
        <taxon>Agaricomycotina</taxon>
        <taxon>Agaricomycetes</taxon>
        <taxon>Agaricomycetidae</taxon>
        <taxon>Agaricales</taxon>
        <taxon>Marasmiineae</taxon>
        <taxon>Mycenaceae</taxon>
        <taxon>Mycena</taxon>
    </lineage>
</organism>
<dbReference type="SUPFAM" id="SSF52096">
    <property type="entry name" value="ClpP/crotonase"/>
    <property type="match status" value="1"/>
</dbReference>
<comment type="caution">
    <text evidence="3">The sequence shown here is derived from an EMBL/GenBank/DDBJ whole genome shotgun (WGS) entry which is preliminary data.</text>
</comment>
<keyword evidence="2" id="KW-0732">Signal</keyword>
<keyword evidence="4" id="KW-1185">Reference proteome</keyword>
<accession>A0AAD7GF15</accession>
<dbReference type="AlphaFoldDB" id="A0AAD7GF15"/>
<evidence type="ECO:0000313" key="4">
    <source>
        <dbReference type="Proteomes" id="UP001221757"/>
    </source>
</evidence>
<sequence length="672" mass="73539">MLSPLFLLAASAGIAHAADPCTLASASTWVSSRVAHACELSVPFNKTRSVAVVDSVIKSLQYYSLENWFLHSPNPLIPHDVNVRALLEGVQTTTSKTGYKTDWDFNMAITDAYNREADGHTLYAAACTEAFSFNLPFSIATLATSPFDKTAFPTFLVNYDFSNQGRDGMEAYFEGIGVHVRPLDGARVLEIDGVDASTYLVQLATESSIFKGLVGAYETVNPRYMRLMSRYSADTVAGLYTQEVGRFGQRAFYAGADSVTVKLQTAQGVKTVEIPWAATFVGSGNTTAAFIAETCLPAESDAIARKRRLDRRVEASPLNSRRKGVVAPESQGPVRQAASAKQAAPPTNIVQPNLTSFGHFVTLDIYQLAQHPKVGVVYFEQFEPSDGTGANDYFNGISDTLFNGLTALKTAGVEHIIVDNSGNRGGFIFAGAIALWSLWPQDLYPGFPAVFRDSDLIRRESDNAAATNDQNSEYSYFFYRDLNYVLLQNNSQFLDPPVPQVVNGVEDAYSKQFFDDFGAGSNTVTNFTAPPFEGKDYVFVANSICASTCSIFSSYLFQKHGVRSAVFGGTPSSAVSQFDGGVKGSEVTDYGSILGELELAGLEDDPTAPQPLPVSASFTMNFRNAIPYVDQEDGILEYVWEQDTKKYQFTHDQFNQPQKVWEFVAEEFFGQN</sequence>
<reference evidence="3" key="1">
    <citation type="submission" date="2023-03" db="EMBL/GenBank/DDBJ databases">
        <title>Massive genome expansion in bonnet fungi (Mycena s.s.) driven by repeated elements and novel gene families across ecological guilds.</title>
        <authorList>
            <consortium name="Lawrence Berkeley National Laboratory"/>
            <person name="Harder C.B."/>
            <person name="Miyauchi S."/>
            <person name="Viragh M."/>
            <person name="Kuo A."/>
            <person name="Thoen E."/>
            <person name="Andreopoulos B."/>
            <person name="Lu D."/>
            <person name="Skrede I."/>
            <person name="Drula E."/>
            <person name="Henrissat B."/>
            <person name="Morin E."/>
            <person name="Kohler A."/>
            <person name="Barry K."/>
            <person name="LaButti K."/>
            <person name="Morin E."/>
            <person name="Salamov A."/>
            <person name="Lipzen A."/>
            <person name="Mereny Z."/>
            <person name="Hegedus B."/>
            <person name="Baldrian P."/>
            <person name="Stursova M."/>
            <person name="Weitz H."/>
            <person name="Taylor A."/>
            <person name="Grigoriev I.V."/>
            <person name="Nagy L.G."/>
            <person name="Martin F."/>
            <person name="Kauserud H."/>
        </authorList>
    </citation>
    <scope>NUCLEOTIDE SEQUENCE</scope>
    <source>
        <strain evidence="3">CBHHK067</strain>
    </source>
</reference>